<feature type="transmembrane region" description="Helical" evidence="8">
    <location>
        <begin position="54"/>
        <end position="75"/>
    </location>
</feature>
<dbReference type="Proteomes" id="UP001156881">
    <property type="component" value="Unassembled WGS sequence"/>
</dbReference>
<reference evidence="13" key="2">
    <citation type="journal article" date="2019" name="Int. J. Syst. Evol. Microbiol.">
        <title>The Global Catalogue of Microorganisms (GCM) 10K type strain sequencing project: providing services to taxonomists for standard genome sequencing and annotation.</title>
        <authorList>
            <consortium name="The Broad Institute Genomics Platform"/>
            <consortium name="The Broad Institute Genome Sequencing Center for Infectious Disease"/>
            <person name="Wu L."/>
            <person name="Ma J."/>
        </authorList>
    </citation>
    <scope>NUCLEOTIDE SEQUENCE [LARGE SCALE GENOMIC DNA]</scope>
    <source>
        <strain evidence="13">NBRC 107710</strain>
    </source>
</reference>
<dbReference type="EMBL" id="BSPG01000005">
    <property type="protein sequence ID" value="GLS43430.1"/>
    <property type="molecule type" value="Genomic_DNA"/>
</dbReference>
<evidence type="ECO:0000256" key="8">
    <source>
        <dbReference type="RuleBase" id="RU362002"/>
    </source>
</evidence>
<keyword evidence="5 8" id="KW-1133">Transmembrane helix</keyword>
<dbReference type="PANTHER" id="PTHR43029">
    <property type="entry name" value="AMMONIUM TRANSPORTER MEP2"/>
    <property type="match status" value="1"/>
</dbReference>
<protein>
    <recommendedName>
        <fullName evidence="8">Ammonium transporter</fullName>
    </recommendedName>
</protein>
<dbReference type="InterPro" id="IPR001905">
    <property type="entry name" value="Ammonium_transpt"/>
</dbReference>
<dbReference type="GO" id="GO:0008519">
    <property type="term" value="F:ammonium channel activity"/>
    <property type="evidence" value="ECO:0007669"/>
    <property type="project" value="InterPro"/>
</dbReference>
<dbReference type="AlphaFoldDB" id="A0A7W6AC91"/>
<feature type="transmembrane region" description="Helical" evidence="8">
    <location>
        <begin position="401"/>
        <end position="420"/>
    </location>
</feature>
<feature type="transmembrane region" description="Helical" evidence="8">
    <location>
        <begin position="281"/>
        <end position="302"/>
    </location>
</feature>
<dbReference type="NCBIfam" id="TIGR00836">
    <property type="entry name" value="amt"/>
    <property type="match status" value="1"/>
</dbReference>
<evidence type="ECO:0000313" key="12">
    <source>
        <dbReference type="Proteomes" id="UP000517759"/>
    </source>
</evidence>
<dbReference type="Proteomes" id="UP000517759">
    <property type="component" value="Unassembled WGS sequence"/>
</dbReference>
<reference evidence="11 12" key="3">
    <citation type="submission" date="2020-08" db="EMBL/GenBank/DDBJ databases">
        <title>Genomic Encyclopedia of Type Strains, Phase IV (KMG-IV): sequencing the most valuable type-strain genomes for metagenomic binning, comparative biology and taxonomic classification.</title>
        <authorList>
            <person name="Goeker M."/>
        </authorList>
    </citation>
    <scope>NUCLEOTIDE SEQUENCE [LARGE SCALE GENOMIC DNA]</scope>
    <source>
        <strain evidence="11 12">DSM 24105</strain>
    </source>
</reference>
<reference evidence="10" key="4">
    <citation type="submission" date="2023-01" db="EMBL/GenBank/DDBJ databases">
        <title>Draft genome sequence of Methylobacterium brachythecii strain NBRC 107710.</title>
        <authorList>
            <person name="Sun Q."/>
            <person name="Mori K."/>
        </authorList>
    </citation>
    <scope>NUCLEOTIDE SEQUENCE</scope>
    <source>
        <strain evidence="10">NBRC 107710</strain>
    </source>
</reference>
<feature type="transmembrane region" description="Helical" evidence="8">
    <location>
        <begin position="179"/>
        <end position="202"/>
    </location>
</feature>
<dbReference type="RefSeq" id="WP_183501312.1">
    <property type="nucleotide sequence ID" value="NZ_BSPG01000005.1"/>
</dbReference>
<dbReference type="Gene3D" id="1.10.3430.10">
    <property type="entry name" value="Ammonium transporter AmtB like domains"/>
    <property type="match status" value="1"/>
</dbReference>
<sequence>MKLRNLLALGLGGAALGLLFIEPSLAQTPTPEAATAAPAAAAAAAPLPNKGDTAWMLIASVLVLMMTVPGLALFYGGLVRTKNMLSVLTQVFAIACIVCLLWVFYGYSLAFTNGGGINDFVGGFSKAFLKGVDANANVATFSNGVVIPEYVYICFQMTFAMITPALIVGAFAERMKFSALIVFVILWVTLIYFPMAHMVWYWPGPDLTADAAKALAAAGGEANAAAKAAYDTALGDAGFLFKKGALDFAGGTVVHINAGIAGFVGCLLLGKRIGYGRDLLAPHSLTMTTIGASLLWVGWFGFNAGSNLESNGTTALAMINTFVATAAAAVSWLLVEWVAKGKPSLLGMLSGAIAGLVAVTPASGFAGPMGSIVLGLVAGGVCFVMCSTVKNALGYDDSLDVFGVHCIGGILGALATGILVDPKLGGVGIPDYTTKPGELAVGAYDMMGQLIIQAEAVGLTLLWSGIGSLILYKLVDFTIGLRVKEDEEREGLDIADHGERAYNY</sequence>
<evidence type="ECO:0000256" key="5">
    <source>
        <dbReference type="ARBA" id="ARBA00022989"/>
    </source>
</evidence>
<comment type="caution">
    <text evidence="11">The sequence shown here is derived from an EMBL/GenBank/DDBJ whole genome shotgun (WGS) entry which is preliminary data.</text>
</comment>
<dbReference type="GO" id="GO:0005886">
    <property type="term" value="C:plasma membrane"/>
    <property type="evidence" value="ECO:0007669"/>
    <property type="project" value="UniProtKB-SubCell"/>
</dbReference>
<evidence type="ECO:0000256" key="4">
    <source>
        <dbReference type="ARBA" id="ARBA00022692"/>
    </source>
</evidence>
<evidence type="ECO:0000313" key="10">
    <source>
        <dbReference type="EMBL" id="GLS43430.1"/>
    </source>
</evidence>
<keyword evidence="3 8" id="KW-0813">Transport</keyword>
<reference evidence="10" key="1">
    <citation type="journal article" date="2014" name="Int. J. Syst. Evol. Microbiol.">
        <title>Complete genome of a new Firmicutes species belonging to the dominant human colonic microbiota ('Ruminococcus bicirculans') reveals two chromosomes and a selective capacity to utilize plant glucans.</title>
        <authorList>
            <consortium name="NISC Comparative Sequencing Program"/>
            <person name="Wegmann U."/>
            <person name="Louis P."/>
            <person name="Goesmann A."/>
            <person name="Henrissat B."/>
            <person name="Duncan S.H."/>
            <person name="Flint H.J."/>
        </authorList>
    </citation>
    <scope>NUCLEOTIDE SEQUENCE</scope>
    <source>
        <strain evidence="10">NBRC 107710</strain>
    </source>
</reference>
<evidence type="ECO:0000256" key="1">
    <source>
        <dbReference type="ARBA" id="ARBA00004141"/>
    </source>
</evidence>
<feature type="transmembrane region" description="Helical" evidence="8">
    <location>
        <begin position="248"/>
        <end position="269"/>
    </location>
</feature>
<dbReference type="InterPro" id="IPR024041">
    <property type="entry name" value="NH4_transpt_AmtB-like_dom"/>
</dbReference>
<evidence type="ECO:0000313" key="11">
    <source>
        <dbReference type="EMBL" id="MBB3900552.1"/>
    </source>
</evidence>
<keyword evidence="7 8" id="KW-0924">Ammonia transport</keyword>
<feature type="transmembrane region" description="Helical" evidence="8">
    <location>
        <begin position="450"/>
        <end position="472"/>
    </location>
</feature>
<feature type="transmembrane region" description="Helical" evidence="8">
    <location>
        <begin position="372"/>
        <end position="389"/>
    </location>
</feature>
<gene>
    <name evidence="10" type="primary">amtB</name>
    <name evidence="10" type="ORF">GCM10007884_14150</name>
    <name evidence="11" type="ORF">GGR33_000032</name>
</gene>
<dbReference type="InterPro" id="IPR029020">
    <property type="entry name" value="Ammonium/urea_transptr"/>
</dbReference>
<evidence type="ECO:0000313" key="13">
    <source>
        <dbReference type="Proteomes" id="UP001156881"/>
    </source>
</evidence>
<dbReference type="EMBL" id="JACIDN010000001">
    <property type="protein sequence ID" value="MBB3900552.1"/>
    <property type="molecule type" value="Genomic_DNA"/>
</dbReference>
<dbReference type="SUPFAM" id="SSF111352">
    <property type="entry name" value="Ammonium transporter"/>
    <property type="match status" value="1"/>
</dbReference>
<feature type="transmembrane region" description="Helical" evidence="8">
    <location>
        <begin position="346"/>
        <end position="366"/>
    </location>
</feature>
<keyword evidence="4 8" id="KW-0812">Transmembrane</keyword>
<comment type="subcellular location">
    <subcellularLocation>
        <location evidence="8">Cell membrane</location>
        <topology evidence="8">Multi-pass membrane protein</topology>
    </subcellularLocation>
    <subcellularLocation>
        <location evidence="1">Membrane</location>
        <topology evidence="1">Multi-pass membrane protein</topology>
    </subcellularLocation>
</comment>
<evidence type="ECO:0000256" key="3">
    <source>
        <dbReference type="ARBA" id="ARBA00022448"/>
    </source>
</evidence>
<evidence type="ECO:0000259" key="9">
    <source>
        <dbReference type="Pfam" id="PF00909"/>
    </source>
</evidence>
<keyword evidence="6 8" id="KW-0472">Membrane</keyword>
<name>A0A7W6AC91_9HYPH</name>
<dbReference type="InterPro" id="IPR018047">
    <property type="entry name" value="Ammonium_transpt_CS"/>
</dbReference>
<keyword evidence="13" id="KW-1185">Reference proteome</keyword>
<comment type="similarity">
    <text evidence="2 8">Belongs to the ammonia transporter channel (TC 1.A.11.2) family.</text>
</comment>
<evidence type="ECO:0000256" key="6">
    <source>
        <dbReference type="ARBA" id="ARBA00023136"/>
    </source>
</evidence>
<feature type="transmembrane region" description="Helical" evidence="8">
    <location>
        <begin position="150"/>
        <end position="172"/>
    </location>
</feature>
<feature type="transmembrane region" description="Helical" evidence="8">
    <location>
        <begin position="87"/>
        <end position="105"/>
    </location>
</feature>
<dbReference type="PROSITE" id="PS01219">
    <property type="entry name" value="AMMONIUM_TRANSP"/>
    <property type="match status" value="1"/>
</dbReference>
<evidence type="ECO:0000256" key="2">
    <source>
        <dbReference type="ARBA" id="ARBA00005887"/>
    </source>
</evidence>
<evidence type="ECO:0000256" key="7">
    <source>
        <dbReference type="ARBA" id="ARBA00023177"/>
    </source>
</evidence>
<dbReference type="PANTHER" id="PTHR43029:SF10">
    <property type="entry name" value="AMMONIUM TRANSPORTER MEP2"/>
    <property type="match status" value="1"/>
</dbReference>
<accession>A0A7W6AC91</accession>
<proteinExistence type="inferred from homology"/>
<organism evidence="11 12">
    <name type="scientific">Methylobacterium brachythecii</name>
    <dbReference type="NCBI Taxonomy" id="1176177"/>
    <lineage>
        <taxon>Bacteria</taxon>
        <taxon>Pseudomonadati</taxon>
        <taxon>Pseudomonadota</taxon>
        <taxon>Alphaproteobacteria</taxon>
        <taxon>Hyphomicrobiales</taxon>
        <taxon>Methylobacteriaceae</taxon>
        <taxon>Methylobacterium</taxon>
    </lineage>
</organism>
<feature type="transmembrane region" description="Helical" evidence="8">
    <location>
        <begin position="314"/>
        <end position="334"/>
    </location>
</feature>
<dbReference type="Pfam" id="PF00909">
    <property type="entry name" value="Ammonium_transp"/>
    <property type="match status" value="1"/>
</dbReference>
<feature type="domain" description="Ammonium transporter AmtB-like" evidence="9">
    <location>
        <begin position="54"/>
        <end position="502"/>
    </location>
</feature>